<keyword evidence="5" id="KW-0493">Microtubule</keyword>
<evidence type="ECO:0000256" key="1">
    <source>
        <dbReference type="ARBA" id="ARBA00004114"/>
    </source>
</evidence>
<keyword evidence="11" id="KW-1185">Reference proteome</keyword>
<keyword evidence="7 9" id="KW-0175">Coiled coil</keyword>
<comment type="caution">
    <text evidence="10">The sequence shown here is derived from an EMBL/GenBank/DDBJ whole genome shotgun (WGS) entry which is preliminary data.</text>
</comment>
<dbReference type="InterPro" id="IPR038774">
    <property type="entry name" value="CEP162-like"/>
</dbReference>
<feature type="coiled-coil region" evidence="9">
    <location>
        <begin position="143"/>
        <end position="201"/>
    </location>
</feature>
<proteinExistence type="inferred from homology"/>
<dbReference type="EMBL" id="CAJPWZ010000151">
    <property type="protein sequence ID" value="CAG2187023.1"/>
    <property type="molecule type" value="Genomic_DNA"/>
</dbReference>
<keyword evidence="4" id="KW-0963">Cytoplasm</keyword>
<name>A0A8S3PVL7_MYTED</name>
<evidence type="ECO:0000256" key="6">
    <source>
        <dbReference type="ARBA" id="ARBA00022794"/>
    </source>
</evidence>
<evidence type="ECO:0000313" key="11">
    <source>
        <dbReference type="Proteomes" id="UP000683360"/>
    </source>
</evidence>
<keyword evidence="6" id="KW-0970">Cilium biogenesis/degradation</keyword>
<comment type="similarity">
    <text evidence="2">Belongs to the CEP162 family.</text>
</comment>
<dbReference type="OrthoDB" id="2157184at2759"/>
<dbReference type="AlphaFoldDB" id="A0A8S3PVL7"/>
<evidence type="ECO:0000256" key="4">
    <source>
        <dbReference type="ARBA" id="ARBA00022490"/>
    </source>
</evidence>
<evidence type="ECO:0000256" key="3">
    <source>
        <dbReference type="ARBA" id="ARBA00021406"/>
    </source>
</evidence>
<gene>
    <name evidence="10" type="ORF">MEDL_2480</name>
</gene>
<keyword evidence="8" id="KW-0206">Cytoskeleton</keyword>
<evidence type="ECO:0000313" key="10">
    <source>
        <dbReference type="EMBL" id="CAG2187023.1"/>
    </source>
</evidence>
<protein>
    <recommendedName>
        <fullName evidence="3">Centrosomal protein of 162 kDa</fullName>
    </recommendedName>
</protein>
<evidence type="ECO:0000256" key="5">
    <source>
        <dbReference type="ARBA" id="ARBA00022701"/>
    </source>
</evidence>
<evidence type="ECO:0000256" key="2">
    <source>
        <dbReference type="ARBA" id="ARBA00009485"/>
    </source>
</evidence>
<evidence type="ECO:0000256" key="7">
    <source>
        <dbReference type="ARBA" id="ARBA00023054"/>
    </source>
</evidence>
<dbReference type="GO" id="GO:0060271">
    <property type="term" value="P:cilium assembly"/>
    <property type="evidence" value="ECO:0007669"/>
    <property type="project" value="TreeGrafter"/>
</dbReference>
<dbReference type="GO" id="GO:0005879">
    <property type="term" value="C:axonemal microtubule"/>
    <property type="evidence" value="ECO:0007669"/>
    <property type="project" value="TreeGrafter"/>
</dbReference>
<dbReference type="GO" id="GO:0005814">
    <property type="term" value="C:centriole"/>
    <property type="evidence" value="ECO:0007669"/>
    <property type="project" value="UniProtKB-SubCell"/>
</dbReference>
<comment type="subcellular location">
    <subcellularLocation>
        <location evidence="1">Cytoplasm</location>
        <location evidence="1">Cytoskeleton</location>
        <location evidence="1">Microtubule organizing center</location>
        <location evidence="1">Centrosome</location>
        <location evidence="1">Centriole</location>
    </subcellularLocation>
</comment>
<dbReference type="PANTHER" id="PTHR34031">
    <property type="entry name" value="CENTROSOMAL PROTEIN OF 162 KDA"/>
    <property type="match status" value="1"/>
</dbReference>
<dbReference type="PANTHER" id="PTHR34031:SF1">
    <property type="entry name" value="CENTROSOMAL PROTEIN OF 162 KDA"/>
    <property type="match status" value="1"/>
</dbReference>
<dbReference type="Proteomes" id="UP000683360">
    <property type="component" value="Unassembled WGS sequence"/>
</dbReference>
<reference evidence="10" key="1">
    <citation type="submission" date="2021-03" db="EMBL/GenBank/DDBJ databases">
        <authorList>
            <person name="Bekaert M."/>
        </authorList>
    </citation>
    <scope>NUCLEOTIDE SEQUENCE</scope>
</reference>
<evidence type="ECO:0000256" key="8">
    <source>
        <dbReference type="ARBA" id="ARBA00023212"/>
    </source>
</evidence>
<accession>A0A8S3PVL7</accession>
<sequence>MSKDQEADLKNQVKVFRAEIESKNHDLQILQKSIERLRKEKHLYLVNGFTNDTDKNKKMKGKGKTRKMDEDETEVISEMNGFTDRVNEKQYEPETFADRTHISDVIKENEVLKSKIGVLRSSHQRELQKFLADNALQHSASKMAELQSKTDAQQVMIKHLKEQLNKSHLDSEQLSILRIQNASLENQIDKLKEELREAKKFHTPEMKHFESIQQKIIQMEKKRETRELELQQIIKNAKHTASVEMDQEANKWKGIVDSKNSEIQRFRTELDSILDVLKLLQKQGVVIPVSAAVS</sequence>
<evidence type="ECO:0000256" key="9">
    <source>
        <dbReference type="SAM" id="Coils"/>
    </source>
</evidence>
<organism evidence="10 11">
    <name type="scientific">Mytilus edulis</name>
    <name type="common">Blue mussel</name>
    <dbReference type="NCBI Taxonomy" id="6550"/>
    <lineage>
        <taxon>Eukaryota</taxon>
        <taxon>Metazoa</taxon>
        <taxon>Spiralia</taxon>
        <taxon>Lophotrochozoa</taxon>
        <taxon>Mollusca</taxon>
        <taxon>Bivalvia</taxon>
        <taxon>Autobranchia</taxon>
        <taxon>Pteriomorphia</taxon>
        <taxon>Mytilida</taxon>
        <taxon>Mytiloidea</taxon>
        <taxon>Mytilidae</taxon>
        <taxon>Mytilinae</taxon>
        <taxon>Mytilus</taxon>
    </lineage>
</organism>